<accession>A0ABR6I4L3</accession>
<keyword evidence="3" id="KW-1185">Reference proteome</keyword>
<sequence length="50" mass="5642">MSPYNNTKLRAAKTIMLLAAIYNIFWGIVISAWPQIILFGNPPLNILIII</sequence>
<dbReference type="Proteomes" id="UP000583101">
    <property type="component" value="Unassembled WGS sequence"/>
</dbReference>
<organism evidence="2 3">
    <name type="scientific">Mucilaginibacter phyllosphaerae</name>
    <dbReference type="NCBI Taxonomy" id="1812349"/>
    <lineage>
        <taxon>Bacteria</taxon>
        <taxon>Pseudomonadati</taxon>
        <taxon>Bacteroidota</taxon>
        <taxon>Sphingobacteriia</taxon>
        <taxon>Sphingobacteriales</taxon>
        <taxon>Sphingobacteriaceae</taxon>
        <taxon>Mucilaginibacter</taxon>
    </lineage>
</organism>
<evidence type="ECO:0000313" key="2">
    <source>
        <dbReference type="EMBL" id="MBB3967964.1"/>
    </source>
</evidence>
<comment type="caution">
    <text evidence="2">The sequence shown here is derived from an EMBL/GenBank/DDBJ whole genome shotgun (WGS) entry which is preliminary data.</text>
</comment>
<dbReference type="EMBL" id="JACIEG010000001">
    <property type="protein sequence ID" value="MBB3967964.1"/>
    <property type="molecule type" value="Genomic_DNA"/>
</dbReference>
<feature type="transmembrane region" description="Helical" evidence="1">
    <location>
        <begin position="12"/>
        <end position="33"/>
    </location>
</feature>
<evidence type="ECO:0000313" key="3">
    <source>
        <dbReference type="Proteomes" id="UP000583101"/>
    </source>
</evidence>
<keyword evidence="1" id="KW-0812">Transmembrane</keyword>
<keyword evidence="1" id="KW-1133">Transmembrane helix</keyword>
<evidence type="ECO:0000256" key="1">
    <source>
        <dbReference type="SAM" id="Phobius"/>
    </source>
</evidence>
<gene>
    <name evidence="2" type="ORF">GGR35_000550</name>
</gene>
<name>A0ABR6I4L3_9SPHI</name>
<keyword evidence="1" id="KW-0472">Membrane</keyword>
<reference evidence="2 3" key="1">
    <citation type="submission" date="2020-08" db="EMBL/GenBank/DDBJ databases">
        <title>Genomic Encyclopedia of Type Strains, Phase IV (KMG-IV): sequencing the most valuable type-strain genomes for metagenomic binning, comparative biology and taxonomic classification.</title>
        <authorList>
            <person name="Goeker M."/>
        </authorList>
    </citation>
    <scope>NUCLEOTIDE SEQUENCE [LARGE SCALE GENOMIC DNA]</scope>
    <source>
        <strain evidence="2 3">DSM 100995</strain>
    </source>
</reference>
<proteinExistence type="predicted"/>
<dbReference type="RefSeq" id="WP_158285192.1">
    <property type="nucleotide sequence ID" value="NZ_JACIEG010000001.1"/>
</dbReference>
<protein>
    <submittedName>
        <fullName evidence="2">Uncharacterized protein</fullName>
    </submittedName>
</protein>